<keyword evidence="1" id="KW-0863">Zinc-finger</keyword>
<dbReference type="GO" id="GO:0008270">
    <property type="term" value="F:zinc ion binding"/>
    <property type="evidence" value="ECO:0007669"/>
    <property type="project" value="UniProtKB-KW"/>
</dbReference>
<dbReference type="Gene3D" id="3.30.160.60">
    <property type="entry name" value="Classic Zinc Finger"/>
    <property type="match status" value="1"/>
</dbReference>
<reference key="2">
    <citation type="submission" date="2011-10" db="EMBL/GenBank/DDBJ databases">
        <title>The genome and transcriptome sequence of Clonorchis sinensis provide insights into the carcinogenic liver fluke.</title>
        <authorList>
            <person name="Wang X."/>
            <person name="Huang Y."/>
            <person name="Chen W."/>
            <person name="Liu H."/>
            <person name="Guo L."/>
            <person name="Chen Y."/>
            <person name="Luo F."/>
            <person name="Zhou W."/>
            <person name="Sun J."/>
            <person name="Mao Q."/>
            <person name="Liang P."/>
            <person name="Zhou C."/>
            <person name="Tian Y."/>
            <person name="Men J."/>
            <person name="Lv X."/>
            <person name="Huang L."/>
            <person name="Zhou J."/>
            <person name="Hu Y."/>
            <person name="Li R."/>
            <person name="Zhang F."/>
            <person name="Lei H."/>
            <person name="Li X."/>
            <person name="Hu X."/>
            <person name="Liang C."/>
            <person name="Xu J."/>
            <person name="Wu Z."/>
            <person name="Yu X."/>
        </authorList>
    </citation>
    <scope>NUCLEOTIDE SEQUENCE</scope>
    <source>
        <strain>Henan</strain>
    </source>
</reference>
<dbReference type="PROSITE" id="PS50157">
    <property type="entry name" value="ZINC_FINGER_C2H2_2"/>
    <property type="match status" value="2"/>
</dbReference>
<accession>G7YF36</accession>
<dbReference type="SMART" id="SM00355">
    <property type="entry name" value="ZnF_C2H2"/>
    <property type="match status" value="2"/>
</dbReference>
<dbReference type="InterPro" id="IPR013087">
    <property type="entry name" value="Znf_C2H2_type"/>
</dbReference>
<evidence type="ECO:0000313" key="3">
    <source>
        <dbReference type="EMBL" id="GAA51569.1"/>
    </source>
</evidence>
<keyword evidence="1" id="KW-0479">Metal-binding</keyword>
<organism evidence="3 4">
    <name type="scientific">Clonorchis sinensis</name>
    <name type="common">Chinese liver fluke</name>
    <dbReference type="NCBI Taxonomy" id="79923"/>
    <lineage>
        <taxon>Eukaryota</taxon>
        <taxon>Metazoa</taxon>
        <taxon>Spiralia</taxon>
        <taxon>Lophotrochozoa</taxon>
        <taxon>Platyhelminthes</taxon>
        <taxon>Trematoda</taxon>
        <taxon>Digenea</taxon>
        <taxon>Opisthorchiida</taxon>
        <taxon>Opisthorchiata</taxon>
        <taxon>Opisthorchiidae</taxon>
        <taxon>Clonorchis</taxon>
    </lineage>
</organism>
<evidence type="ECO:0000256" key="1">
    <source>
        <dbReference type="PROSITE-ProRule" id="PRU00042"/>
    </source>
</evidence>
<dbReference type="EMBL" id="DF143170">
    <property type="protein sequence ID" value="GAA51569.1"/>
    <property type="molecule type" value="Genomic_DNA"/>
</dbReference>
<evidence type="ECO:0000259" key="2">
    <source>
        <dbReference type="PROSITE" id="PS50157"/>
    </source>
</evidence>
<dbReference type="SUPFAM" id="SSF57667">
    <property type="entry name" value="beta-beta-alpha zinc fingers"/>
    <property type="match status" value="1"/>
</dbReference>
<dbReference type="PANTHER" id="PTHR37557:SF4">
    <property type="entry name" value="CCHC-TYPE DOMAIN-CONTAINING PROTEIN"/>
    <property type="match status" value="1"/>
</dbReference>
<dbReference type="Proteomes" id="UP000008909">
    <property type="component" value="Unassembled WGS sequence"/>
</dbReference>
<proteinExistence type="predicted"/>
<feature type="domain" description="C2H2-type" evidence="2">
    <location>
        <begin position="60"/>
        <end position="87"/>
    </location>
</feature>
<dbReference type="PANTHER" id="PTHR37557">
    <property type="entry name" value="115 KDA PROTEIN IN TYPE-1 RETROTRANSPOSABLE ELEMENT R1DM-LIKE PROTEIN-RELATED-RELATED"/>
    <property type="match status" value="1"/>
</dbReference>
<keyword evidence="4" id="KW-1185">Reference proteome</keyword>
<dbReference type="InterPro" id="IPR036236">
    <property type="entry name" value="Znf_C2H2_sf"/>
</dbReference>
<protein>
    <submittedName>
        <fullName evidence="3">Retrovirus-related Pol polyprotein from type-1 retrotransposable element R2</fullName>
    </submittedName>
</protein>
<name>G7YF36_CLOSI</name>
<dbReference type="PROSITE" id="PS00028">
    <property type="entry name" value="ZINC_FINGER_C2H2_1"/>
    <property type="match status" value="2"/>
</dbReference>
<keyword evidence="1" id="KW-0862">Zinc</keyword>
<reference evidence="3" key="1">
    <citation type="journal article" date="2011" name="Genome Biol.">
        <title>The draft genome of the carcinogenic human liver fluke Clonorchis sinensis.</title>
        <authorList>
            <person name="Wang X."/>
            <person name="Chen W."/>
            <person name="Huang Y."/>
            <person name="Sun J."/>
            <person name="Men J."/>
            <person name="Liu H."/>
            <person name="Luo F."/>
            <person name="Guo L."/>
            <person name="Lv X."/>
            <person name="Deng C."/>
            <person name="Zhou C."/>
            <person name="Fan Y."/>
            <person name="Li X."/>
            <person name="Huang L."/>
            <person name="Hu Y."/>
            <person name="Liang C."/>
            <person name="Hu X."/>
            <person name="Xu J."/>
            <person name="Yu X."/>
        </authorList>
    </citation>
    <scope>NUCLEOTIDE SEQUENCE [LARGE SCALE GENOMIC DNA]</scope>
    <source>
        <strain evidence="3">Henan</strain>
    </source>
</reference>
<gene>
    <name evidence="3" type="ORF">CLF_106391</name>
</gene>
<dbReference type="AlphaFoldDB" id="G7YF36"/>
<evidence type="ECO:0000313" key="4">
    <source>
        <dbReference type="Proteomes" id="UP000008909"/>
    </source>
</evidence>
<feature type="domain" description="C2H2-type" evidence="2">
    <location>
        <begin position="95"/>
        <end position="123"/>
    </location>
</feature>
<sequence>MYRRICLDASLGELRVQQLQTGLTTLFGFNVLVTFDNVHYKTSGASAPVPTSTQERLVGLTCEECGKWCKSKAGLVAHHRVHDSDSVGTNMVAQLACADCSRLFPTKIGLSQHRRHAHPTQHNADKLSRVKHSGARWSQQESQSLLRLANNLYPSCETQTALFARLEQYCPGRSAISIKTRLRVLNWQAQQDESSSGGPDQTIGQIAAYSSEADDYSVWFKQTVDCAVSLLESHADSSLASVDLLAFARGLQSGIMTPEQVLSLLDLHASRTFPHTWKTVSRRRRQLAHRMPVNRKQIRRANYAAIQTLYHQRRKDAASAVLDGSWKDLYKGNCGLPPDAEQYWKQVLSAPKHVDSRPSRVIVPSDWSLIEPITGEEVGRTAWRLTYSLVLGQVHRNTLKRLDNYIRQSIRGWLRLPKDTPISYIHAGKQHGGLGIPSLSATIPMQRRVRMEKLLSSQCRVLRNVVNDSAFGKVVRDLSLPIRVHGSCVNTKEELVAAWGDSLHNSVDGRGLRELVASPLSNRWLVFPERVFSRIFIRGIQLRCNLLRTRVRSARHGHGGQTILCRGNCGQPESLVHILQFCWITHDARCARHNRVARELAKRLRRLGYTVFEELRAPTSTSFIKPDLIAVRERRATVIDVSIVSDGRGVTVWNEKKQKYGADEFSLAIISALRAIGCDVDFLVHQPMIISYRGICFPQSAKAVIGLGLSKVTVSDLCLLAIVGSLRTYDTFMRGT</sequence>